<evidence type="ECO:0000313" key="2">
    <source>
        <dbReference type="EMBL" id="GIJ53021.1"/>
    </source>
</evidence>
<gene>
    <name evidence="2" type="ORF">Vau01_005370</name>
</gene>
<keyword evidence="3" id="KW-1185">Reference proteome</keyword>
<sequence>MSGPANSGEPGLEGESTTVLRPGNGAGNDNEPTQAVSGEEPTASVEQPDEEGQRTQVIRPGNQGNQTNQNDQPTERWH</sequence>
<protein>
    <submittedName>
        <fullName evidence="2">Uncharacterized protein</fullName>
    </submittedName>
</protein>
<name>A0A8J4DWZ8_9ACTN</name>
<dbReference type="EMBL" id="BOPG01000004">
    <property type="protein sequence ID" value="GIJ53021.1"/>
    <property type="molecule type" value="Genomic_DNA"/>
</dbReference>
<feature type="compositionally biased region" description="Low complexity" evidence="1">
    <location>
        <begin position="60"/>
        <end position="72"/>
    </location>
</feature>
<evidence type="ECO:0000313" key="3">
    <source>
        <dbReference type="Proteomes" id="UP000612585"/>
    </source>
</evidence>
<proteinExistence type="predicted"/>
<evidence type="ECO:0000256" key="1">
    <source>
        <dbReference type="SAM" id="MobiDB-lite"/>
    </source>
</evidence>
<organism evidence="2 3">
    <name type="scientific">Virgisporangium aurantiacum</name>
    <dbReference type="NCBI Taxonomy" id="175570"/>
    <lineage>
        <taxon>Bacteria</taxon>
        <taxon>Bacillati</taxon>
        <taxon>Actinomycetota</taxon>
        <taxon>Actinomycetes</taxon>
        <taxon>Micromonosporales</taxon>
        <taxon>Micromonosporaceae</taxon>
        <taxon>Virgisporangium</taxon>
    </lineage>
</organism>
<reference evidence="2" key="1">
    <citation type="submission" date="2021-01" db="EMBL/GenBank/DDBJ databases">
        <title>Whole genome shotgun sequence of Virgisporangium aurantiacum NBRC 16421.</title>
        <authorList>
            <person name="Komaki H."/>
            <person name="Tamura T."/>
        </authorList>
    </citation>
    <scope>NUCLEOTIDE SEQUENCE</scope>
    <source>
        <strain evidence="2">NBRC 16421</strain>
    </source>
</reference>
<feature type="region of interest" description="Disordered" evidence="1">
    <location>
        <begin position="1"/>
        <end position="78"/>
    </location>
</feature>
<dbReference type="AlphaFoldDB" id="A0A8J4DWZ8"/>
<dbReference type="Proteomes" id="UP000612585">
    <property type="component" value="Unassembled WGS sequence"/>
</dbReference>
<comment type="caution">
    <text evidence="2">The sequence shown here is derived from an EMBL/GenBank/DDBJ whole genome shotgun (WGS) entry which is preliminary data.</text>
</comment>
<accession>A0A8J4DWZ8</accession>